<dbReference type="EMBL" id="AMBO01000302">
    <property type="protein sequence ID" value="EKD01974.1"/>
    <property type="molecule type" value="Genomic_DNA"/>
</dbReference>
<dbReference type="HOGENOM" id="CLU_1220442_0_0_1"/>
<reference evidence="1 2" key="1">
    <citation type="journal article" date="2012" name="Eukaryot. Cell">
        <title>Genome sequence of the Trichosporon asahii environmental strain CBS 8904.</title>
        <authorList>
            <person name="Yang R.Y."/>
            <person name="Li H.T."/>
            <person name="Zhu H."/>
            <person name="Zhou G.P."/>
            <person name="Wang M."/>
            <person name="Wang L."/>
        </authorList>
    </citation>
    <scope>NUCLEOTIDE SEQUENCE [LARGE SCALE GENOMIC DNA]</scope>
    <source>
        <strain evidence="1 2">CBS 8904</strain>
    </source>
</reference>
<evidence type="ECO:0000313" key="1">
    <source>
        <dbReference type="EMBL" id="EKD01974.1"/>
    </source>
</evidence>
<proteinExistence type="predicted"/>
<gene>
    <name evidence="1" type="ORF">A1Q2_03674</name>
</gene>
<comment type="caution">
    <text evidence="1">The sequence shown here is derived from an EMBL/GenBank/DDBJ whole genome shotgun (WGS) entry which is preliminary data.</text>
</comment>
<name>K1WL61_TRIAC</name>
<protein>
    <submittedName>
        <fullName evidence="1">Uncharacterized protein</fullName>
    </submittedName>
</protein>
<keyword evidence="2" id="KW-1185">Reference proteome</keyword>
<dbReference type="Proteomes" id="UP000006757">
    <property type="component" value="Unassembled WGS sequence"/>
</dbReference>
<sequence length="227" mass="25051">MPTAAAEIEVDAQLYQTFAAQLGLETKTNLLLREWYRHEVGCEPSTPMPYTEGVTSADTCPSVEASDDLKSKLYDKVQSLWHLQVERNRLDAEGFVHRFGYEPRTPLPYTEAGVGENVEAKDAVALLTGVHTALASSWFLQVEKNRLLREAFVVQFAADPASPMPYTDNGTVDENAPTTSEEDAVAALHDAIGQRLGLLVRLHDEWGALFSETFAMQNGQQLPPLST</sequence>
<evidence type="ECO:0000313" key="2">
    <source>
        <dbReference type="Proteomes" id="UP000006757"/>
    </source>
</evidence>
<dbReference type="AlphaFoldDB" id="K1WL61"/>
<accession>K1WL61</accession>
<organism evidence="1 2">
    <name type="scientific">Trichosporon asahii var. asahii (strain CBS 8904)</name>
    <name type="common">Yeast</name>
    <dbReference type="NCBI Taxonomy" id="1220162"/>
    <lineage>
        <taxon>Eukaryota</taxon>
        <taxon>Fungi</taxon>
        <taxon>Dikarya</taxon>
        <taxon>Basidiomycota</taxon>
        <taxon>Agaricomycotina</taxon>
        <taxon>Tremellomycetes</taxon>
        <taxon>Trichosporonales</taxon>
        <taxon>Trichosporonaceae</taxon>
        <taxon>Trichosporon</taxon>
    </lineage>
</organism>
<dbReference type="InParanoid" id="K1WL61"/>